<evidence type="ECO:0000256" key="6">
    <source>
        <dbReference type="ARBA" id="ARBA00023136"/>
    </source>
</evidence>
<dbReference type="CDD" id="cd06261">
    <property type="entry name" value="TM_PBP2"/>
    <property type="match status" value="1"/>
</dbReference>
<comment type="similarity">
    <text evidence="7">Belongs to the binding-protein-dependent transport system permease family.</text>
</comment>
<sequence length="260" mass="28988">MQSSMNALKFTVYALVELLLFILLWQLLSAQKWFPAYLSSPSSVFGQIKEMIVTMEIFPHIGISLYRTLISFLLVVIIGTGLGILAGYFKVIGNFFDPLISFFNPIPKIALLPVFLVWFGVSDTTRVLIIFTTAFFPCFIATIDGVRSISRLHFWSAENMGANQFQILRRVVLPAALPKIFDGWRVALALCFVMMFSSEMIGTTTGTGLGFLILNADSYGRTDIVLAAVFVIAALGFIFDRLLIGIRSRALWWNSQGEGN</sequence>
<keyword evidence="2 7" id="KW-0813">Transport</keyword>
<comment type="caution">
    <text evidence="9">The sequence shown here is derived from an EMBL/GenBank/DDBJ whole genome shotgun (WGS) entry which is preliminary data.</text>
</comment>
<dbReference type="Pfam" id="PF00528">
    <property type="entry name" value="BPD_transp_1"/>
    <property type="match status" value="1"/>
</dbReference>
<reference evidence="9 10" key="1">
    <citation type="submission" date="2021-03" db="EMBL/GenBank/DDBJ databases">
        <title>Antimicrobial resistance genes in bacteria isolated from Japanese honey, and their potential for conferring macrolide and lincosamide resistance in the American foulbrood pathogen Paenibacillus larvae.</title>
        <authorList>
            <person name="Okamoto M."/>
            <person name="Kumagai M."/>
            <person name="Kanamori H."/>
            <person name="Takamatsu D."/>
        </authorList>
    </citation>
    <scope>NUCLEOTIDE SEQUENCE [LARGE SCALE GENOMIC DNA]</scope>
    <source>
        <strain evidence="9 10">J1TS3</strain>
    </source>
</reference>
<dbReference type="RefSeq" id="WP_212962614.1">
    <property type="nucleotide sequence ID" value="NZ_BOQT01000004.1"/>
</dbReference>
<dbReference type="PANTHER" id="PTHR30151">
    <property type="entry name" value="ALKANE SULFONATE ABC TRANSPORTER-RELATED, MEMBRANE SUBUNIT"/>
    <property type="match status" value="1"/>
</dbReference>
<dbReference type="PANTHER" id="PTHR30151:SF0">
    <property type="entry name" value="ABC TRANSPORTER PERMEASE PROTEIN MJ0413-RELATED"/>
    <property type="match status" value="1"/>
</dbReference>
<evidence type="ECO:0000256" key="7">
    <source>
        <dbReference type="RuleBase" id="RU363032"/>
    </source>
</evidence>
<keyword evidence="10" id="KW-1185">Reference proteome</keyword>
<keyword evidence="6 7" id="KW-0472">Membrane</keyword>
<protein>
    <submittedName>
        <fullName evidence="9">Taurine ABC transporter permease</fullName>
    </submittedName>
</protein>
<dbReference type="InterPro" id="IPR035906">
    <property type="entry name" value="MetI-like_sf"/>
</dbReference>
<feature type="domain" description="ABC transmembrane type-1" evidence="8">
    <location>
        <begin position="61"/>
        <end position="243"/>
    </location>
</feature>
<evidence type="ECO:0000259" key="8">
    <source>
        <dbReference type="PROSITE" id="PS50928"/>
    </source>
</evidence>
<feature type="transmembrane region" description="Helical" evidence="7">
    <location>
        <begin position="127"/>
        <end position="146"/>
    </location>
</feature>
<dbReference type="Gene3D" id="1.10.3720.10">
    <property type="entry name" value="MetI-like"/>
    <property type="match status" value="1"/>
</dbReference>
<dbReference type="Proteomes" id="UP000680279">
    <property type="component" value="Unassembled WGS sequence"/>
</dbReference>
<feature type="transmembrane region" description="Helical" evidence="7">
    <location>
        <begin position="186"/>
        <end position="212"/>
    </location>
</feature>
<evidence type="ECO:0000256" key="5">
    <source>
        <dbReference type="ARBA" id="ARBA00022989"/>
    </source>
</evidence>
<feature type="transmembrane region" description="Helical" evidence="7">
    <location>
        <begin position="101"/>
        <end position="121"/>
    </location>
</feature>
<proteinExistence type="inferred from homology"/>
<dbReference type="EMBL" id="BOQT01000004">
    <property type="protein sequence ID" value="GIN20420.1"/>
    <property type="molecule type" value="Genomic_DNA"/>
</dbReference>
<evidence type="ECO:0000313" key="9">
    <source>
        <dbReference type="EMBL" id="GIN20420.1"/>
    </source>
</evidence>
<keyword evidence="4 7" id="KW-0812">Transmembrane</keyword>
<name>A0ABQ4K5W8_9BACI</name>
<dbReference type="PROSITE" id="PS50928">
    <property type="entry name" value="ABC_TM1"/>
    <property type="match status" value="1"/>
</dbReference>
<keyword evidence="5 7" id="KW-1133">Transmembrane helix</keyword>
<evidence type="ECO:0000256" key="1">
    <source>
        <dbReference type="ARBA" id="ARBA00004651"/>
    </source>
</evidence>
<organism evidence="9 10">
    <name type="scientific">Siminovitchia fordii</name>
    <dbReference type="NCBI Taxonomy" id="254759"/>
    <lineage>
        <taxon>Bacteria</taxon>
        <taxon>Bacillati</taxon>
        <taxon>Bacillota</taxon>
        <taxon>Bacilli</taxon>
        <taxon>Bacillales</taxon>
        <taxon>Bacillaceae</taxon>
        <taxon>Siminovitchia</taxon>
    </lineage>
</organism>
<evidence type="ECO:0000256" key="3">
    <source>
        <dbReference type="ARBA" id="ARBA00022475"/>
    </source>
</evidence>
<gene>
    <name evidence="9" type="primary">tauC</name>
    <name evidence="9" type="ORF">J1TS3_15540</name>
</gene>
<evidence type="ECO:0000256" key="4">
    <source>
        <dbReference type="ARBA" id="ARBA00022692"/>
    </source>
</evidence>
<evidence type="ECO:0000313" key="10">
    <source>
        <dbReference type="Proteomes" id="UP000680279"/>
    </source>
</evidence>
<feature type="transmembrane region" description="Helical" evidence="7">
    <location>
        <begin position="224"/>
        <end position="244"/>
    </location>
</feature>
<comment type="subcellular location">
    <subcellularLocation>
        <location evidence="1 7">Cell membrane</location>
        <topology evidence="1 7">Multi-pass membrane protein</topology>
    </subcellularLocation>
</comment>
<dbReference type="InterPro" id="IPR000515">
    <property type="entry name" value="MetI-like"/>
</dbReference>
<keyword evidence="3" id="KW-1003">Cell membrane</keyword>
<accession>A0ABQ4K5W8</accession>
<dbReference type="SUPFAM" id="SSF161098">
    <property type="entry name" value="MetI-like"/>
    <property type="match status" value="1"/>
</dbReference>
<evidence type="ECO:0000256" key="2">
    <source>
        <dbReference type="ARBA" id="ARBA00022448"/>
    </source>
</evidence>
<feature type="transmembrane region" description="Helical" evidence="7">
    <location>
        <begin position="69"/>
        <end position="89"/>
    </location>
</feature>